<proteinExistence type="predicted"/>
<dbReference type="PANTHER" id="PTHR16537:SF1">
    <property type="entry name" value="PROTEIN ZNRD2"/>
    <property type="match status" value="1"/>
</dbReference>
<evidence type="ECO:0000313" key="2">
    <source>
        <dbReference type="EnsemblMetazoa" id="XP_022656903"/>
    </source>
</evidence>
<dbReference type="RefSeq" id="XP_022656903.1">
    <property type="nucleotide sequence ID" value="XM_022801168.1"/>
</dbReference>
<dbReference type="EnsemblMetazoa" id="XM_022801168">
    <property type="protein sequence ID" value="XP_022656903"/>
    <property type="gene ID" value="LOC111248596"/>
</dbReference>
<accession>A0A7M7M873</accession>
<name>A0A7M7M873_VARDE</name>
<feature type="compositionally biased region" description="Polar residues" evidence="1">
    <location>
        <begin position="104"/>
        <end position="122"/>
    </location>
</feature>
<dbReference type="PANTHER" id="PTHR16537">
    <property type="entry name" value="SJOEGREN SYNDROME/SCLERODERMA AUTOANTIGEN 1"/>
    <property type="match status" value="1"/>
</dbReference>
<dbReference type="OrthoDB" id="28939at2759"/>
<dbReference type="AlphaFoldDB" id="A0A7M7M873"/>
<dbReference type="GeneID" id="111248596"/>
<protein>
    <recommendedName>
        <fullName evidence="4">Sjoegren syndrome/scleroderma autoantigen 1</fullName>
    </recommendedName>
</protein>
<dbReference type="InterPro" id="IPR009563">
    <property type="entry name" value="SSSCA1"/>
</dbReference>
<dbReference type="KEGG" id="vde:111248596"/>
<evidence type="ECO:0000256" key="1">
    <source>
        <dbReference type="SAM" id="MobiDB-lite"/>
    </source>
</evidence>
<dbReference type="InParanoid" id="A0A7M7M873"/>
<dbReference type="InterPro" id="IPR051888">
    <property type="entry name" value="UPF0148_domain"/>
</dbReference>
<sequence length="259" mass="28653">MCDDWRPPTEAELKVIEARRERNDKISSIIGGYLLRGYKMLGETCELCDTIILETRQGVKYCVACHEVDAQETSKDDPVMNEQAARRLCQEHSALTIEALPSSPAQIENNPMRQEASVQSVEGSPANDEFACVSPERHRRLDMTCSTQSRTGDAESQGSSVSTAPLASKFPKTTETASTNGFMASPSCTSHVRNHHHNDRPRLSGAADILTAKIQWATKELELETRDLTRCSLLAQLIRDCSEALATVNKNQSPRCLEC</sequence>
<dbReference type="Proteomes" id="UP000594260">
    <property type="component" value="Unplaced"/>
</dbReference>
<keyword evidence="3" id="KW-1185">Reference proteome</keyword>
<evidence type="ECO:0000313" key="3">
    <source>
        <dbReference type="Proteomes" id="UP000594260"/>
    </source>
</evidence>
<evidence type="ECO:0008006" key="4">
    <source>
        <dbReference type="Google" id="ProtNLM"/>
    </source>
</evidence>
<dbReference type="Pfam" id="PF06677">
    <property type="entry name" value="Auto_anti-p27"/>
    <property type="match status" value="1"/>
</dbReference>
<organism evidence="2 3">
    <name type="scientific">Varroa destructor</name>
    <name type="common">Honeybee mite</name>
    <dbReference type="NCBI Taxonomy" id="109461"/>
    <lineage>
        <taxon>Eukaryota</taxon>
        <taxon>Metazoa</taxon>
        <taxon>Ecdysozoa</taxon>
        <taxon>Arthropoda</taxon>
        <taxon>Chelicerata</taxon>
        <taxon>Arachnida</taxon>
        <taxon>Acari</taxon>
        <taxon>Parasitiformes</taxon>
        <taxon>Mesostigmata</taxon>
        <taxon>Gamasina</taxon>
        <taxon>Dermanyssoidea</taxon>
        <taxon>Varroidae</taxon>
        <taxon>Varroa</taxon>
    </lineage>
</organism>
<reference evidence="2" key="1">
    <citation type="submission" date="2021-01" db="UniProtKB">
        <authorList>
            <consortium name="EnsemblMetazoa"/>
        </authorList>
    </citation>
    <scope>IDENTIFICATION</scope>
</reference>
<feature type="region of interest" description="Disordered" evidence="1">
    <location>
        <begin position="104"/>
        <end position="203"/>
    </location>
</feature>
<feature type="compositionally biased region" description="Polar residues" evidence="1">
    <location>
        <begin position="144"/>
        <end position="191"/>
    </location>
</feature>